<dbReference type="RefSeq" id="WP_103956273.1">
    <property type="nucleotide sequence ID" value="NZ_FNVT01000003.1"/>
</dbReference>
<organism evidence="1 2">
    <name type="scientific">Nonomuraea solani</name>
    <dbReference type="NCBI Taxonomy" id="1144553"/>
    <lineage>
        <taxon>Bacteria</taxon>
        <taxon>Bacillati</taxon>
        <taxon>Actinomycetota</taxon>
        <taxon>Actinomycetes</taxon>
        <taxon>Streptosporangiales</taxon>
        <taxon>Streptosporangiaceae</taxon>
        <taxon>Nonomuraea</taxon>
    </lineage>
</organism>
<proteinExistence type="predicted"/>
<name>A0A1H6BTG9_9ACTN</name>
<dbReference type="Gene3D" id="1.10.357.10">
    <property type="entry name" value="Tetracycline Repressor, domain 2"/>
    <property type="match status" value="1"/>
</dbReference>
<reference evidence="1 2" key="1">
    <citation type="submission" date="2016-10" db="EMBL/GenBank/DDBJ databases">
        <authorList>
            <person name="de Groot N.N."/>
        </authorList>
    </citation>
    <scope>NUCLEOTIDE SEQUENCE [LARGE SCALE GENOMIC DNA]</scope>
    <source>
        <strain evidence="1 2">CGMCC 4.7037</strain>
    </source>
</reference>
<evidence type="ECO:0000313" key="2">
    <source>
        <dbReference type="Proteomes" id="UP000236732"/>
    </source>
</evidence>
<evidence type="ECO:0000313" key="1">
    <source>
        <dbReference type="EMBL" id="SEG63969.1"/>
    </source>
</evidence>
<dbReference type="EMBL" id="FNVT01000003">
    <property type="protein sequence ID" value="SEG63969.1"/>
    <property type="molecule type" value="Genomic_DNA"/>
</dbReference>
<dbReference type="Proteomes" id="UP000236732">
    <property type="component" value="Unassembled WGS sequence"/>
</dbReference>
<gene>
    <name evidence="1" type="ORF">SAMN05444920_103632</name>
</gene>
<dbReference type="AlphaFoldDB" id="A0A1H6BTG9"/>
<sequence length="73" mass="7820">MSVLLELEDGLADALRDRLAANDSGLRASVLARACVAALRATVLAFHELPEEERTLESARGLADRAFDVLRAG</sequence>
<evidence type="ECO:0008006" key="3">
    <source>
        <dbReference type="Google" id="ProtNLM"/>
    </source>
</evidence>
<accession>A0A1H6BTG9</accession>
<keyword evidence="2" id="KW-1185">Reference proteome</keyword>
<protein>
    <recommendedName>
        <fullName evidence="3">MftR C-terminal domain-containing protein</fullName>
    </recommendedName>
</protein>